<evidence type="ECO:0000256" key="4">
    <source>
        <dbReference type="ARBA" id="ARBA00022723"/>
    </source>
</evidence>
<dbReference type="PANTHER" id="PTHR24305">
    <property type="entry name" value="CYTOCHROME P450"/>
    <property type="match status" value="1"/>
</dbReference>
<evidence type="ECO:0000256" key="7">
    <source>
        <dbReference type="PIRSR" id="PIRSR602401-1"/>
    </source>
</evidence>
<protein>
    <recommendedName>
        <fullName evidence="12">Cytochrome P450</fullName>
    </recommendedName>
</protein>
<keyword evidence="9" id="KW-0812">Transmembrane</keyword>
<evidence type="ECO:0000256" key="6">
    <source>
        <dbReference type="ARBA" id="ARBA00023004"/>
    </source>
</evidence>
<dbReference type="AlphaFoldDB" id="A0A2P5ICM6"/>
<comment type="similarity">
    <text evidence="2 8">Belongs to the cytochrome P450 family.</text>
</comment>
<dbReference type="InterPro" id="IPR017972">
    <property type="entry name" value="Cyt_P450_CS"/>
</dbReference>
<keyword evidence="5 8" id="KW-0560">Oxidoreductase</keyword>
<dbReference type="GO" id="GO:0005506">
    <property type="term" value="F:iron ion binding"/>
    <property type="evidence" value="ECO:0007669"/>
    <property type="project" value="InterPro"/>
</dbReference>
<evidence type="ECO:0000313" key="10">
    <source>
        <dbReference type="EMBL" id="POS80270.1"/>
    </source>
</evidence>
<reference evidence="10" key="1">
    <citation type="submission" date="2017-09" db="EMBL/GenBank/DDBJ databases">
        <title>Polyketide synthases of a Diaporthe helianthi virulent isolate.</title>
        <authorList>
            <person name="Baroncelli R."/>
        </authorList>
    </citation>
    <scope>NUCLEOTIDE SEQUENCE [LARGE SCALE GENOMIC DNA]</scope>
    <source>
        <strain evidence="10">7/96</strain>
    </source>
</reference>
<dbReference type="OrthoDB" id="1470350at2759"/>
<dbReference type="GO" id="GO:0020037">
    <property type="term" value="F:heme binding"/>
    <property type="evidence" value="ECO:0007669"/>
    <property type="project" value="InterPro"/>
</dbReference>
<name>A0A2P5ICM6_DIAHE</name>
<dbReference type="InParanoid" id="A0A2P5ICM6"/>
<dbReference type="STRING" id="158607.A0A2P5ICM6"/>
<dbReference type="InterPro" id="IPR036396">
    <property type="entry name" value="Cyt_P450_sf"/>
</dbReference>
<comment type="caution">
    <text evidence="10">The sequence shown here is derived from an EMBL/GenBank/DDBJ whole genome shotgun (WGS) entry which is preliminary data.</text>
</comment>
<sequence length="496" mass="55998">MSTFTEIGPFGLQHSFYLVLTAVAVAALSFVYNALQGPLAKIPGPWYSAFTRSILTREFLKGRRAKYIHRLHKKYGPVVRVAPDEVDVMDVTAAKAVHTVKERYIKGPFYKALAPPGFENVFSTADINFHRRHRRLLQAPFSESALQVFHPTIESRIRLTIQRMAEEMEARGAADIFKWWMFLATDVIGELTFGESFRTLELGKKSEYIENLEKVAEVGAKRSTFPLLAKLAGKGLPIPGFGDNTQVVRKMEEYSTQSLGRYKRLVEENPDKPFPTLFTRLFKGEEDDVLTLKEMVDDAQSYIVAGTDTTAVTLTYAVWRVCQNPSIQKRLTEELQTLPEDFGNDEAVKLPYLNQVVDEALRLHSPVPGALPRVVPPEGATLAGQYLPGGTIICTQSWSLHRIEDIYPEPEKFNPDRWAVPTKPMKDAFMPFGGGSRICLGIHLARVELRLALAHFFRRFPNTKASSLEGMCDDDMEQLDFFLAPPKGKRCWMECS</sequence>
<dbReference type="Proteomes" id="UP000094444">
    <property type="component" value="Unassembled WGS sequence"/>
</dbReference>
<dbReference type="Pfam" id="PF00067">
    <property type="entry name" value="p450"/>
    <property type="match status" value="1"/>
</dbReference>
<dbReference type="InterPro" id="IPR001128">
    <property type="entry name" value="Cyt_P450"/>
</dbReference>
<organism evidence="10 11">
    <name type="scientific">Diaporthe helianthi</name>
    <dbReference type="NCBI Taxonomy" id="158607"/>
    <lineage>
        <taxon>Eukaryota</taxon>
        <taxon>Fungi</taxon>
        <taxon>Dikarya</taxon>
        <taxon>Ascomycota</taxon>
        <taxon>Pezizomycotina</taxon>
        <taxon>Sordariomycetes</taxon>
        <taxon>Sordariomycetidae</taxon>
        <taxon>Diaporthales</taxon>
        <taxon>Diaporthaceae</taxon>
        <taxon>Diaporthe</taxon>
    </lineage>
</organism>
<evidence type="ECO:0000256" key="9">
    <source>
        <dbReference type="SAM" id="Phobius"/>
    </source>
</evidence>
<keyword evidence="9" id="KW-0472">Membrane</keyword>
<keyword evidence="9" id="KW-1133">Transmembrane helix</keyword>
<evidence type="ECO:0000256" key="3">
    <source>
        <dbReference type="ARBA" id="ARBA00022617"/>
    </source>
</evidence>
<keyword evidence="4 7" id="KW-0479">Metal-binding</keyword>
<keyword evidence="8" id="KW-0503">Monooxygenase</keyword>
<dbReference type="EMBL" id="MAVT02000060">
    <property type="protein sequence ID" value="POS80270.1"/>
    <property type="molecule type" value="Genomic_DNA"/>
</dbReference>
<dbReference type="PRINTS" id="PR00385">
    <property type="entry name" value="P450"/>
</dbReference>
<evidence type="ECO:0000256" key="1">
    <source>
        <dbReference type="ARBA" id="ARBA00001971"/>
    </source>
</evidence>
<gene>
    <name evidence="10" type="ORF">DHEL01_v201320</name>
</gene>
<keyword evidence="11" id="KW-1185">Reference proteome</keyword>
<evidence type="ECO:0000256" key="8">
    <source>
        <dbReference type="RuleBase" id="RU000461"/>
    </source>
</evidence>
<dbReference type="GO" id="GO:0004497">
    <property type="term" value="F:monooxygenase activity"/>
    <property type="evidence" value="ECO:0007669"/>
    <property type="project" value="UniProtKB-KW"/>
</dbReference>
<dbReference type="PANTHER" id="PTHR24305:SF96">
    <property type="entry name" value="CYTOCHROME P450 MONOOXYGENASE STCB-RELATED"/>
    <property type="match status" value="1"/>
</dbReference>
<dbReference type="Gene3D" id="1.10.630.10">
    <property type="entry name" value="Cytochrome P450"/>
    <property type="match status" value="1"/>
</dbReference>
<feature type="transmembrane region" description="Helical" evidence="9">
    <location>
        <begin position="15"/>
        <end position="35"/>
    </location>
</feature>
<proteinExistence type="inferred from homology"/>
<dbReference type="GO" id="GO:0016705">
    <property type="term" value="F:oxidoreductase activity, acting on paired donors, with incorporation or reduction of molecular oxygen"/>
    <property type="evidence" value="ECO:0007669"/>
    <property type="project" value="InterPro"/>
</dbReference>
<dbReference type="SUPFAM" id="SSF48264">
    <property type="entry name" value="Cytochrome P450"/>
    <property type="match status" value="1"/>
</dbReference>
<dbReference type="PROSITE" id="PS00086">
    <property type="entry name" value="CYTOCHROME_P450"/>
    <property type="match status" value="1"/>
</dbReference>
<dbReference type="CDD" id="cd11059">
    <property type="entry name" value="CYP_fungal"/>
    <property type="match status" value="1"/>
</dbReference>
<keyword evidence="3 7" id="KW-0349">Heme</keyword>
<accession>A0A2P5ICM6</accession>
<dbReference type="InterPro" id="IPR050121">
    <property type="entry name" value="Cytochrome_P450_monoxygenase"/>
</dbReference>
<keyword evidence="6 7" id="KW-0408">Iron</keyword>
<evidence type="ECO:0000256" key="2">
    <source>
        <dbReference type="ARBA" id="ARBA00010617"/>
    </source>
</evidence>
<dbReference type="InterPro" id="IPR002401">
    <property type="entry name" value="Cyt_P450_E_grp-I"/>
</dbReference>
<evidence type="ECO:0000256" key="5">
    <source>
        <dbReference type="ARBA" id="ARBA00023002"/>
    </source>
</evidence>
<dbReference type="PRINTS" id="PR00463">
    <property type="entry name" value="EP450I"/>
</dbReference>
<feature type="binding site" description="axial binding residue" evidence="7">
    <location>
        <position position="439"/>
    </location>
    <ligand>
        <name>heme</name>
        <dbReference type="ChEBI" id="CHEBI:30413"/>
    </ligand>
    <ligandPart>
        <name>Fe</name>
        <dbReference type="ChEBI" id="CHEBI:18248"/>
    </ligandPart>
</feature>
<comment type="cofactor">
    <cofactor evidence="1 7">
        <name>heme</name>
        <dbReference type="ChEBI" id="CHEBI:30413"/>
    </cofactor>
</comment>
<evidence type="ECO:0000313" key="11">
    <source>
        <dbReference type="Proteomes" id="UP000094444"/>
    </source>
</evidence>
<evidence type="ECO:0008006" key="12">
    <source>
        <dbReference type="Google" id="ProtNLM"/>
    </source>
</evidence>